<dbReference type="InterPro" id="IPR037967">
    <property type="entry name" value="ZMYND8_Bromo_dom"/>
</dbReference>
<feature type="domain" description="Bromo" evidence="16">
    <location>
        <begin position="167"/>
        <end position="237"/>
    </location>
</feature>
<keyword evidence="7" id="KW-0156">Chromatin regulator</keyword>
<dbReference type="InterPro" id="IPR011011">
    <property type="entry name" value="Znf_FYVE_PHD"/>
</dbReference>
<evidence type="ECO:0008006" key="21">
    <source>
        <dbReference type="Google" id="ProtNLM"/>
    </source>
</evidence>
<dbReference type="InterPro" id="IPR021931">
    <property type="entry name" value="ZMYND8"/>
</dbReference>
<evidence type="ECO:0000256" key="6">
    <source>
        <dbReference type="ARBA" id="ARBA00022833"/>
    </source>
</evidence>
<feature type="coiled-coil region" evidence="14">
    <location>
        <begin position="852"/>
        <end position="890"/>
    </location>
</feature>
<evidence type="ECO:0000256" key="12">
    <source>
        <dbReference type="PROSITE-ProRule" id="PRU00035"/>
    </source>
</evidence>
<evidence type="ECO:0000256" key="9">
    <source>
        <dbReference type="ARBA" id="ARBA00023117"/>
    </source>
</evidence>
<feature type="compositionally biased region" description="Polar residues" evidence="15">
    <location>
        <begin position="1011"/>
        <end position="1028"/>
    </location>
</feature>
<keyword evidence="6" id="KW-0862">Zinc</keyword>
<evidence type="ECO:0000256" key="15">
    <source>
        <dbReference type="SAM" id="MobiDB-lite"/>
    </source>
</evidence>
<evidence type="ECO:0000256" key="10">
    <source>
        <dbReference type="ARBA" id="ARBA00023163"/>
    </source>
</evidence>
<dbReference type="GO" id="GO:0005634">
    <property type="term" value="C:nucleus"/>
    <property type="evidence" value="ECO:0007669"/>
    <property type="project" value="UniProtKB-SubCell"/>
</dbReference>
<evidence type="ECO:0000256" key="3">
    <source>
        <dbReference type="ARBA" id="ARBA00022454"/>
    </source>
</evidence>
<protein>
    <recommendedName>
        <fullName evidence="21">Zinc finger MYND-type containing 8</fullName>
    </recommendedName>
</protein>
<keyword evidence="3" id="KW-0158">Chromosome</keyword>
<dbReference type="SUPFAM" id="SSF144232">
    <property type="entry name" value="HIT/MYND zinc finger-like"/>
    <property type="match status" value="1"/>
</dbReference>
<feature type="compositionally biased region" description="Low complexity" evidence="15">
    <location>
        <begin position="456"/>
        <end position="471"/>
    </location>
</feature>
<dbReference type="Gene3D" id="2.30.30.140">
    <property type="match status" value="1"/>
</dbReference>
<evidence type="ECO:0000256" key="1">
    <source>
        <dbReference type="ARBA" id="ARBA00004123"/>
    </source>
</evidence>
<dbReference type="InterPro" id="IPR001487">
    <property type="entry name" value="Bromodomain"/>
</dbReference>
<evidence type="ECO:0000256" key="2">
    <source>
        <dbReference type="ARBA" id="ARBA00004286"/>
    </source>
</evidence>
<dbReference type="FunFam" id="6.10.140.2220:FF:000002">
    <property type="entry name" value="Protein kinase C-binding protein 1 isoform C"/>
    <property type="match status" value="1"/>
</dbReference>
<dbReference type="SUPFAM" id="SSF47370">
    <property type="entry name" value="Bromodomain"/>
    <property type="match status" value="1"/>
</dbReference>
<evidence type="ECO:0000259" key="17">
    <source>
        <dbReference type="PROSITE" id="PS50812"/>
    </source>
</evidence>
<feature type="region of interest" description="Disordered" evidence="15">
    <location>
        <begin position="399"/>
        <end position="494"/>
    </location>
</feature>
<dbReference type="AlphaFoldDB" id="A0A452E505"/>
<evidence type="ECO:0000256" key="14">
    <source>
        <dbReference type="SAM" id="Coils"/>
    </source>
</evidence>
<feature type="compositionally biased region" description="Basic and acidic residues" evidence="15">
    <location>
        <begin position="962"/>
        <end position="975"/>
    </location>
</feature>
<dbReference type="Pfam" id="PF23460">
    <property type="entry name" value="ZMYND8_CC"/>
    <property type="match status" value="1"/>
</dbReference>
<evidence type="ECO:0000259" key="16">
    <source>
        <dbReference type="PROSITE" id="PS50014"/>
    </source>
</evidence>
<evidence type="ECO:0000256" key="8">
    <source>
        <dbReference type="ARBA" id="ARBA00023015"/>
    </source>
</evidence>
<feature type="compositionally biased region" description="Polar residues" evidence="15">
    <location>
        <begin position="419"/>
        <end position="430"/>
    </location>
</feature>
<name>A0A452E505_CAPHI</name>
<dbReference type="SUPFAM" id="SSF63748">
    <property type="entry name" value="Tudor/PWWP/MBT"/>
    <property type="match status" value="1"/>
</dbReference>
<keyword evidence="14" id="KW-0175">Coiled coil</keyword>
<accession>A0A452E505</accession>
<dbReference type="InterPro" id="IPR000313">
    <property type="entry name" value="PWWP_dom"/>
</dbReference>
<reference evidence="20" key="1">
    <citation type="submission" date="2016-04" db="EMBL/GenBank/DDBJ databases">
        <title>Polished mammalian reference genomes with single-molecule sequencing and chromosome conformation capture applied to the Capra hircus genome.</title>
        <authorList>
            <person name="Bickhart D.M."/>
            <person name="Koren S."/>
            <person name="Rosen B."/>
            <person name="Hastie A."/>
            <person name="Liachko I."/>
            <person name="Sullivan S.T."/>
            <person name="Burton J."/>
            <person name="Sayre B.L."/>
            <person name="Huson H.J."/>
            <person name="Lee J."/>
            <person name="Lam E."/>
            <person name="Kelley C.M."/>
            <person name="Hutchison J.L."/>
            <person name="Zhou Y."/>
            <person name="Sun J."/>
            <person name="Crisa A."/>
            <person name="Schwartz J.C."/>
            <person name="Hammond J.A."/>
            <person name="Schroeder S.G."/>
            <person name="Liu G.E."/>
            <person name="Dunham M."/>
            <person name="Shendure J."/>
            <person name="Sonstegard T.S."/>
            <person name="Phillippy A.M."/>
            <person name="Van Tassell C.P."/>
            <person name="Smith T.P."/>
        </authorList>
    </citation>
    <scope>NUCLEOTIDE SEQUENCE [LARGE SCALE GENOMIC DNA]</scope>
</reference>
<dbReference type="SUPFAM" id="SSF57903">
    <property type="entry name" value="FYVE/PHD zinc finger"/>
    <property type="match status" value="1"/>
</dbReference>
<evidence type="ECO:0000259" key="18">
    <source>
        <dbReference type="PROSITE" id="PS50865"/>
    </source>
</evidence>
<keyword evidence="11" id="KW-0539">Nucleus</keyword>
<dbReference type="Pfam" id="PF00439">
    <property type="entry name" value="Bromodomain"/>
    <property type="match status" value="1"/>
</dbReference>
<keyword evidence="20" id="KW-1185">Reference proteome</keyword>
<dbReference type="Gene3D" id="1.20.920.10">
    <property type="entry name" value="Bromodomain-like"/>
    <property type="match status" value="1"/>
</dbReference>
<dbReference type="GeneTree" id="ENSGT00940000154897"/>
<dbReference type="GO" id="GO:0008270">
    <property type="term" value="F:zinc ion binding"/>
    <property type="evidence" value="ECO:0007669"/>
    <property type="project" value="UniProtKB-KW"/>
</dbReference>
<evidence type="ECO:0000256" key="13">
    <source>
        <dbReference type="PROSITE-ProRule" id="PRU00134"/>
    </source>
</evidence>
<dbReference type="CDD" id="cd20160">
    <property type="entry name" value="PWWP_PRKCBP1"/>
    <property type="match status" value="1"/>
</dbReference>
<sequence>NLAILSLLTSEARGKISLVTSLAAPVVSMMTKRKFPSPPHSSNGHSPQDTCTSPIKKKKKPGLLNNNNKEQPELRHGPFYYMKQPLTTDPVDVVPQDGRNDFHCWVCHQEGQVLCCELCPGVYHGDWFCPECEKITVAECIETQSKAMMMLTIEQLSYLLKFTIQKMKQPGTDEFQKPVPLEQHPDYAEYIFHPMDLCTLGKNAKKKMYGCTEAFLADAKWIWHNCIIYNGRNHKMTQITKVVIKIFCSECYLAACQKRDNWFCEPCSNPHPWVWAKLKGFPFWPAKALRDKDGQVDASWVPINNCYLMSKEIPFSVKKTKSIFNSIMQVMEVYVESIRRKFGVFNYSPFRIPYTPKSQYQMLLDPSNPSAGAAKMDKQEKVKLSFDMTVSPKILMSKPMLRGGSGCRISLSDMPRSPMSPNSSVQTGSDVEQDAEKKATSSHFSASEESMDFLDKSTASSASTKTGQAGSLSGSLKPFSPQVSPVTTKMDKTSTTGSILNLNLHRSKAKMDLKELSESAQQQSAPVPLISPKRRIHSRFQLNLDETIESCKAQLGINEILEDKSNSSGSDSISDEEQNVPEDAKDKEGARMDKEPSASARHQAARKRTQPQPEKDFSDKAKPSPHSTKDKLKRKDETDSPTVHLGLDSDSENLGEDHSGQEDRKNKKEPKEPSPKQEVIGKAPPSMTAGSQSPPEMPVLTCSSSQTPTVGIMATTSTGSLAKKQRLLLPKETAPAVQRVMWNSSTVQQKEITQSPSTSTITLVTSTQSSPLVTSSGTMITLASSVSTDLPIATVSADVTADIAKYTSKMMDAIKGVMTEIYNDLSKNTTGSTIAEIHRLRIETEKLQWLHQQELSEMKHNLELTMAEMRQSLEQERDLLIAEVKKQLELEKQQAVDETKMQQWCANCKKEAIFYCCWNTSYCDYPCQQAHWLEHMKSRTQLPPLSRKQTLSVQAAPPESSTLKEKETPAEKSKDSGSTLDLSGSKETPSSILLGSNQGSVSNRCDKQPASAPTSTDHQPHPNYTAQKYHSRSSKSSCWSGSKKRGSAHSEHNSSTSLKSLIPKESLLDTFWD</sequence>
<feature type="domain" description="PWWP" evidence="17">
    <location>
        <begin position="270"/>
        <end position="312"/>
    </location>
</feature>
<evidence type="ECO:0000313" key="20">
    <source>
        <dbReference type="Proteomes" id="UP000291000"/>
    </source>
</evidence>
<feature type="compositionally biased region" description="Basic and acidic residues" evidence="15">
    <location>
        <begin position="655"/>
        <end position="675"/>
    </location>
</feature>
<dbReference type="PANTHER" id="PTHR46453:SF3">
    <property type="entry name" value="MYND-TYPE ZINC FINGER-CONTAINING CHROMATIN READER ZMYND8"/>
    <property type="match status" value="1"/>
</dbReference>
<organism evidence="19 20">
    <name type="scientific">Capra hircus</name>
    <name type="common">Goat</name>
    <dbReference type="NCBI Taxonomy" id="9925"/>
    <lineage>
        <taxon>Eukaryota</taxon>
        <taxon>Metazoa</taxon>
        <taxon>Chordata</taxon>
        <taxon>Craniata</taxon>
        <taxon>Vertebrata</taxon>
        <taxon>Euteleostomi</taxon>
        <taxon>Mammalia</taxon>
        <taxon>Eutheria</taxon>
        <taxon>Laurasiatheria</taxon>
        <taxon>Artiodactyla</taxon>
        <taxon>Ruminantia</taxon>
        <taxon>Pecora</taxon>
        <taxon>Bovidae</taxon>
        <taxon>Caprinae</taxon>
        <taxon>Capra</taxon>
    </lineage>
</organism>
<keyword evidence="4" id="KW-0479">Metal-binding</keyword>
<feature type="compositionally biased region" description="Polar residues" evidence="15">
    <location>
        <begin position="481"/>
        <end position="494"/>
    </location>
</feature>
<keyword evidence="8" id="KW-0805">Transcription regulation</keyword>
<feature type="region of interest" description="Disordered" evidence="15">
    <location>
        <begin position="33"/>
        <end position="72"/>
    </location>
</feature>
<dbReference type="GO" id="GO:0140006">
    <property type="term" value="F:histone H3 reader activity"/>
    <property type="evidence" value="ECO:0007669"/>
    <property type="project" value="UniProtKB-ARBA"/>
</dbReference>
<dbReference type="GO" id="GO:0005737">
    <property type="term" value="C:cytoplasm"/>
    <property type="evidence" value="ECO:0007669"/>
    <property type="project" value="TreeGrafter"/>
</dbReference>
<dbReference type="InterPro" id="IPR056987">
    <property type="entry name" value="ZMYND8_CC"/>
</dbReference>
<comment type="subcellular location">
    <subcellularLocation>
        <location evidence="2">Chromosome</location>
    </subcellularLocation>
    <subcellularLocation>
        <location evidence="1">Nucleus</location>
    </subcellularLocation>
</comment>
<dbReference type="PROSITE" id="PS50865">
    <property type="entry name" value="ZF_MYND_2"/>
    <property type="match status" value="1"/>
</dbReference>
<feature type="compositionally biased region" description="Basic and acidic residues" evidence="15">
    <location>
        <begin position="613"/>
        <end position="638"/>
    </location>
</feature>
<feature type="region of interest" description="Disordered" evidence="15">
    <location>
        <begin position="944"/>
        <end position="1060"/>
    </location>
</feature>
<evidence type="ECO:0000256" key="5">
    <source>
        <dbReference type="ARBA" id="ARBA00022771"/>
    </source>
</evidence>
<keyword evidence="5 13" id="KW-0863">Zinc-finger</keyword>
<evidence type="ECO:0000256" key="11">
    <source>
        <dbReference type="ARBA" id="ARBA00023242"/>
    </source>
</evidence>
<evidence type="ECO:0000256" key="7">
    <source>
        <dbReference type="ARBA" id="ARBA00022853"/>
    </source>
</evidence>
<dbReference type="Pfam" id="PF12064">
    <property type="entry name" value="DUF3544"/>
    <property type="match status" value="1"/>
</dbReference>
<keyword evidence="10" id="KW-0804">Transcription</keyword>
<feature type="compositionally biased region" description="Polar residues" evidence="15">
    <location>
        <begin position="976"/>
        <end position="1003"/>
    </location>
</feature>
<dbReference type="CDD" id="cd05508">
    <property type="entry name" value="Bromo_RACK7"/>
    <property type="match status" value="1"/>
</dbReference>
<dbReference type="Pfam" id="PF24324">
    <property type="entry name" value="MYND_ZMYND11_ZMYD8"/>
    <property type="match status" value="1"/>
</dbReference>
<dbReference type="STRING" id="9925.ENSCHIP00000007087"/>
<dbReference type="PANTHER" id="PTHR46453">
    <property type="entry name" value="PROTEIN KINASE C-BINDING PROTEIN 1"/>
    <property type="match status" value="1"/>
</dbReference>
<evidence type="ECO:0000313" key="19">
    <source>
        <dbReference type="Ensembl" id="ENSCHIP00000007087.1"/>
    </source>
</evidence>
<feature type="region of interest" description="Disordered" evidence="15">
    <location>
        <begin position="562"/>
        <end position="704"/>
    </location>
</feature>
<keyword evidence="9 12" id="KW-0103">Bromodomain</keyword>
<dbReference type="GO" id="GO:0003714">
    <property type="term" value="F:transcription corepressor activity"/>
    <property type="evidence" value="ECO:0007669"/>
    <property type="project" value="TreeGrafter"/>
</dbReference>
<feature type="domain" description="MYND-type" evidence="18">
    <location>
        <begin position="905"/>
        <end position="939"/>
    </location>
</feature>
<dbReference type="Bgee" id="ENSCHIG00000009810">
    <property type="expression patterns" value="Expressed in liver"/>
</dbReference>
<dbReference type="InterPro" id="IPR002893">
    <property type="entry name" value="Znf_MYND"/>
</dbReference>
<feature type="compositionally biased region" description="Basic and acidic residues" evidence="15">
    <location>
        <begin position="582"/>
        <end position="596"/>
    </location>
</feature>
<evidence type="ECO:0000256" key="4">
    <source>
        <dbReference type="ARBA" id="ARBA00022723"/>
    </source>
</evidence>
<dbReference type="PROSITE" id="PS50812">
    <property type="entry name" value="PWWP"/>
    <property type="match status" value="1"/>
</dbReference>
<reference evidence="19" key="2">
    <citation type="submission" date="2025-08" db="UniProtKB">
        <authorList>
            <consortium name="Ensembl"/>
        </authorList>
    </citation>
    <scope>IDENTIFICATION</scope>
</reference>
<dbReference type="InterPro" id="IPR036427">
    <property type="entry name" value="Bromodomain-like_sf"/>
</dbReference>
<dbReference type="InterPro" id="IPR057053">
    <property type="entry name" value="MYND_ZMYND11_ZMYD8"/>
</dbReference>
<dbReference type="PROSITE" id="PS50014">
    <property type="entry name" value="BROMODOMAIN_2"/>
    <property type="match status" value="1"/>
</dbReference>
<reference evidence="19" key="3">
    <citation type="submission" date="2025-09" db="UniProtKB">
        <authorList>
            <consortium name="Ensembl"/>
        </authorList>
    </citation>
    <scope>IDENTIFICATION</scope>
</reference>
<feature type="compositionally biased region" description="Polar residues" evidence="15">
    <location>
        <begin position="944"/>
        <end position="953"/>
    </location>
</feature>
<dbReference type="Ensembl" id="ENSCHIT00000014826.1">
    <property type="protein sequence ID" value="ENSCHIP00000007087.1"/>
    <property type="gene ID" value="ENSCHIG00000009810.1"/>
</dbReference>
<dbReference type="SMART" id="SM00297">
    <property type="entry name" value="BROMO"/>
    <property type="match status" value="1"/>
</dbReference>
<dbReference type="GO" id="GO:0005694">
    <property type="term" value="C:chromosome"/>
    <property type="evidence" value="ECO:0007669"/>
    <property type="project" value="UniProtKB-SubCell"/>
</dbReference>
<dbReference type="Proteomes" id="UP000291000">
    <property type="component" value="Unassembled WGS sequence"/>
</dbReference>
<proteinExistence type="predicted"/>
<dbReference type="Gene3D" id="6.10.140.2220">
    <property type="match status" value="1"/>
</dbReference>